<dbReference type="AlphaFoldDB" id="A0A7M1LGB6"/>
<dbReference type="EMBL" id="CP063078">
    <property type="protein sequence ID" value="QOQ87608.1"/>
    <property type="molecule type" value="Genomic_DNA"/>
</dbReference>
<dbReference type="Proteomes" id="UP000594749">
    <property type="component" value="Chromosome"/>
</dbReference>
<evidence type="ECO:0000256" key="4">
    <source>
        <dbReference type="ARBA" id="ARBA00023136"/>
    </source>
</evidence>
<feature type="transmembrane region" description="Helical" evidence="5">
    <location>
        <begin position="96"/>
        <end position="115"/>
    </location>
</feature>
<keyword evidence="3 5" id="KW-1133">Transmembrane helix</keyword>
<dbReference type="InterPro" id="IPR038770">
    <property type="entry name" value="Na+/solute_symporter_sf"/>
</dbReference>
<gene>
    <name evidence="6" type="ORF">IMC76_02010</name>
</gene>
<reference evidence="6 7" key="1">
    <citation type="submission" date="2020-10" db="EMBL/GenBank/DDBJ databases">
        <title>Campylobacter and Helicobacter PacBio genomes.</title>
        <authorList>
            <person name="Lane C."/>
        </authorList>
    </citation>
    <scope>NUCLEOTIDE SEQUENCE [LARGE SCALE GENOMIC DNA]</scope>
    <source>
        <strain evidence="6 7">2016D-0077</strain>
    </source>
</reference>
<dbReference type="InterPro" id="IPR004710">
    <property type="entry name" value="Bilac:Na_transpt"/>
</dbReference>
<evidence type="ECO:0000256" key="2">
    <source>
        <dbReference type="ARBA" id="ARBA00022692"/>
    </source>
</evidence>
<feature type="transmembrane region" description="Helical" evidence="5">
    <location>
        <begin position="41"/>
        <end position="59"/>
    </location>
</feature>
<feature type="transmembrane region" description="Helical" evidence="5">
    <location>
        <begin position="161"/>
        <end position="183"/>
    </location>
</feature>
<sequence>MIMLKSISNIAGKYIAVWVLIATIFSLFLPEVGSKLVSTSWVSYILGVIMFGMGLTVRTSDFKELLIRPKLVIIGIISQFAIMPLIAFILVKAFNLPLALAIGVVLVGTCPGGTSSNVITYLSKGDVALSVAITSCTTLLAPFMTPFLTHLIIGQSIDVDVLGMFLGIVKVVIIPILAGILFHKFVPKVTEFLQDILPFISTAGIVAIVIAVVSKSAGAIIANLGVIVIVVICHNLFGYLLGFFVGKAVTKEISKVKTLSIEVGMQNSGLASALAVAHFSAYPLAAVPGALFSVWHNISGGILASIYARMK</sequence>
<dbReference type="InterPro" id="IPR002657">
    <property type="entry name" value="BilAc:Na_symport/Acr3"/>
</dbReference>
<feature type="transmembrane region" description="Helical" evidence="5">
    <location>
        <begin position="195"/>
        <end position="214"/>
    </location>
</feature>
<comment type="subcellular location">
    <subcellularLocation>
        <location evidence="1">Membrane</location>
        <topology evidence="1">Multi-pass membrane protein</topology>
    </subcellularLocation>
</comment>
<feature type="transmembrane region" description="Helical" evidence="5">
    <location>
        <begin position="12"/>
        <end position="29"/>
    </location>
</feature>
<feature type="transmembrane region" description="Helical" evidence="5">
    <location>
        <begin position="127"/>
        <end position="149"/>
    </location>
</feature>
<proteinExistence type="predicted"/>
<keyword evidence="2 5" id="KW-0812">Transmembrane</keyword>
<evidence type="ECO:0000256" key="1">
    <source>
        <dbReference type="ARBA" id="ARBA00004141"/>
    </source>
</evidence>
<evidence type="ECO:0000313" key="6">
    <source>
        <dbReference type="EMBL" id="QOQ87608.1"/>
    </source>
</evidence>
<feature type="transmembrane region" description="Helical" evidence="5">
    <location>
        <begin position="267"/>
        <end position="284"/>
    </location>
</feature>
<dbReference type="Pfam" id="PF01758">
    <property type="entry name" value="SBF"/>
    <property type="match status" value="1"/>
</dbReference>
<keyword evidence="7" id="KW-1185">Reference proteome</keyword>
<dbReference type="PANTHER" id="PTHR10361:SF28">
    <property type="entry name" value="P3 PROTEIN-RELATED"/>
    <property type="match status" value="1"/>
</dbReference>
<dbReference type="GO" id="GO:0016020">
    <property type="term" value="C:membrane"/>
    <property type="evidence" value="ECO:0007669"/>
    <property type="project" value="UniProtKB-SubCell"/>
</dbReference>
<evidence type="ECO:0000256" key="3">
    <source>
        <dbReference type="ARBA" id="ARBA00022989"/>
    </source>
</evidence>
<organism evidence="6 7">
    <name type="scientific">Campylobacter corcagiensis</name>
    <dbReference type="NCBI Taxonomy" id="1448857"/>
    <lineage>
        <taxon>Bacteria</taxon>
        <taxon>Pseudomonadati</taxon>
        <taxon>Campylobacterota</taxon>
        <taxon>Epsilonproteobacteria</taxon>
        <taxon>Campylobacterales</taxon>
        <taxon>Campylobacteraceae</taxon>
        <taxon>Campylobacter</taxon>
    </lineage>
</organism>
<protein>
    <submittedName>
        <fullName evidence="6">Bile acid:sodium symporter family protein</fullName>
    </submittedName>
</protein>
<feature type="transmembrane region" description="Helical" evidence="5">
    <location>
        <begin position="220"/>
        <end position="246"/>
    </location>
</feature>
<keyword evidence="4 5" id="KW-0472">Membrane</keyword>
<name>A0A7M1LGB6_9BACT</name>
<accession>A0A7M1LGB6</accession>
<evidence type="ECO:0000256" key="5">
    <source>
        <dbReference type="SAM" id="Phobius"/>
    </source>
</evidence>
<evidence type="ECO:0000313" key="7">
    <source>
        <dbReference type="Proteomes" id="UP000594749"/>
    </source>
</evidence>
<dbReference type="PANTHER" id="PTHR10361">
    <property type="entry name" value="SODIUM-BILE ACID COTRANSPORTER"/>
    <property type="match status" value="1"/>
</dbReference>
<feature type="transmembrane region" description="Helical" evidence="5">
    <location>
        <begin position="71"/>
        <end position="90"/>
    </location>
</feature>
<feature type="transmembrane region" description="Helical" evidence="5">
    <location>
        <begin position="290"/>
        <end position="308"/>
    </location>
</feature>
<dbReference type="Gene3D" id="1.20.1530.20">
    <property type="match status" value="1"/>
</dbReference>